<dbReference type="GO" id="GO:0050043">
    <property type="term" value="F:lactate racemase activity"/>
    <property type="evidence" value="ECO:0007669"/>
    <property type="project" value="InterPro"/>
</dbReference>
<dbReference type="Proteomes" id="UP000653904">
    <property type="component" value="Unassembled WGS sequence"/>
</dbReference>
<dbReference type="NCBIfam" id="NF033504">
    <property type="entry name" value="Ni_dep_LarA"/>
    <property type="match status" value="1"/>
</dbReference>
<evidence type="ECO:0000259" key="2">
    <source>
        <dbReference type="Pfam" id="PF21113"/>
    </source>
</evidence>
<dbReference type="EMBL" id="JACOOW010000012">
    <property type="protein sequence ID" value="MBC5657301.1"/>
    <property type="molecule type" value="Genomic_DNA"/>
</dbReference>
<protein>
    <submittedName>
        <fullName evidence="3">Nickel-dependent lactate racemase</fullName>
    </submittedName>
</protein>
<dbReference type="Gene3D" id="3.90.226.30">
    <property type="match status" value="1"/>
</dbReference>
<proteinExistence type="predicted"/>
<feature type="domain" description="Lactate racemase C-terminal" evidence="2">
    <location>
        <begin position="283"/>
        <end position="419"/>
    </location>
</feature>
<dbReference type="InterPro" id="IPR043166">
    <property type="entry name" value="LarA-like_C"/>
</dbReference>
<dbReference type="PANTHER" id="PTHR33171:SF17">
    <property type="entry name" value="LARA-LIKE N-TERMINAL DOMAIN-CONTAINING PROTEIN"/>
    <property type="match status" value="1"/>
</dbReference>
<dbReference type="InterPro" id="IPR048068">
    <property type="entry name" value="LarA-like"/>
</dbReference>
<dbReference type="InterPro" id="IPR047926">
    <property type="entry name" value="Ni_dep_LarA"/>
</dbReference>
<dbReference type="PANTHER" id="PTHR33171">
    <property type="entry name" value="LAR_N DOMAIN-CONTAINING PROTEIN"/>
    <property type="match status" value="1"/>
</dbReference>
<dbReference type="Pfam" id="PF21113">
    <property type="entry name" value="LarA_C"/>
    <property type="match status" value="1"/>
</dbReference>
<gene>
    <name evidence="3" type="primary">larA</name>
    <name evidence="3" type="ORF">H8S19_09580</name>
</gene>
<sequence length="441" mass="48636">MEQVHLKYGTSAVDFEIDGAKSVKYLYENKMRVIEDIKAEFLHCVTDGVIGTKPLKELIAPTDPVTIVISDMTRFWMRQDVICELLVKYLHDEMGVGYDQIAVVVALGTHRKNTAEDRRKLASEFVYDHVASVTDHDCDAPDLVYIGTTSFGTRVSVNPLAVGRKVICIGGTVHHLMAGYGGGRKSIVPGIASRETIRMNHERALDPEKPMTDVRVGSGLVENNPINLDMREAGAMVHVTFGINIVVDTSSRHSGLFCGEFDKAWQASCSYVQKGYGLPIDYQADVVIASCGGFPKDLNFYQSTKTLFNASRAVKEGGTLIMLAECPEGSGSKDFFDWIKPLSKGCLDEALRASFTIGGYIFYAACESIRRSKTLLLSSMEPELVRDMGVRSFKDMKDLLAEVDFNGKDVYVIPYGGSVLPQTKEAYERICREAEENGGAK</sequence>
<comment type="caution">
    <text evidence="3">The sequence shown here is derived from an EMBL/GenBank/DDBJ whole genome shotgun (WGS) entry which is preliminary data.</text>
</comment>
<dbReference type="InterPro" id="IPR018657">
    <property type="entry name" value="LarA-like_N"/>
</dbReference>
<dbReference type="InterPro" id="IPR048520">
    <property type="entry name" value="LarA_C"/>
</dbReference>
<keyword evidence="4" id="KW-1185">Reference proteome</keyword>
<name>A0AAW3X3P3_9CLOT</name>
<dbReference type="AlphaFoldDB" id="A0AAW3X3P3"/>
<evidence type="ECO:0000259" key="1">
    <source>
        <dbReference type="Pfam" id="PF09861"/>
    </source>
</evidence>
<organism evidence="3 4">
    <name type="scientific">Clostridium segne</name>
    <dbReference type="NCBI Taxonomy" id="2763038"/>
    <lineage>
        <taxon>Bacteria</taxon>
        <taxon>Bacillati</taxon>
        <taxon>Bacillota</taxon>
        <taxon>Clostridia</taxon>
        <taxon>Eubacteriales</taxon>
        <taxon>Clostridiaceae</taxon>
        <taxon>Clostridium</taxon>
    </lineage>
</organism>
<accession>A0AAW3X3P3</accession>
<feature type="domain" description="LarA-like N-terminal" evidence="1">
    <location>
        <begin position="8"/>
        <end position="208"/>
    </location>
</feature>
<dbReference type="RefSeq" id="WP_118570070.1">
    <property type="nucleotide sequence ID" value="NZ_JACOOW010000012.1"/>
</dbReference>
<evidence type="ECO:0000313" key="4">
    <source>
        <dbReference type="Proteomes" id="UP000653904"/>
    </source>
</evidence>
<evidence type="ECO:0000313" key="3">
    <source>
        <dbReference type="EMBL" id="MBC5657301.1"/>
    </source>
</evidence>
<dbReference type="Pfam" id="PF09861">
    <property type="entry name" value="Lar_N"/>
    <property type="match status" value="1"/>
</dbReference>
<reference evidence="3 4" key="1">
    <citation type="submission" date="2020-08" db="EMBL/GenBank/DDBJ databases">
        <title>Genome public.</title>
        <authorList>
            <person name="Liu C."/>
            <person name="Sun Q."/>
        </authorList>
    </citation>
    <scope>NUCLEOTIDE SEQUENCE [LARGE SCALE GENOMIC DNA]</scope>
    <source>
        <strain evidence="3 4">BX14</strain>
    </source>
</reference>
<dbReference type="Gene3D" id="3.40.50.11440">
    <property type="match status" value="1"/>
</dbReference>